<evidence type="ECO:0000313" key="2">
    <source>
        <dbReference type="EMBL" id="BAE63461.1"/>
    </source>
</evidence>
<organism evidence="2 3">
    <name type="scientific">Aspergillus oryzae (strain ATCC 42149 / RIB 40)</name>
    <name type="common">Yellow koji mold</name>
    <dbReference type="NCBI Taxonomy" id="510516"/>
    <lineage>
        <taxon>Eukaryota</taxon>
        <taxon>Fungi</taxon>
        <taxon>Dikarya</taxon>
        <taxon>Ascomycota</taxon>
        <taxon>Pezizomycotina</taxon>
        <taxon>Eurotiomycetes</taxon>
        <taxon>Eurotiomycetidae</taxon>
        <taxon>Eurotiales</taxon>
        <taxon>Aspergillaceae</taxon>
        <taxon>Aspergillus</taxon>
        <taxon>Aspergillus subgen. Circumdati</taxon>
    </lineage>
</organism>
<dbReference type="KEGG" id="aor:AO090020000245"/>
<evidence type="ECO:0000259" key="1">
    <source>
        <dbReference type="PROSITE" id="PS50927"/>
    </source>
</evidence>
<dbReference type="GeneID" id="5996680"/>
<proteinExistence type="predicted"/>
<dbReference type="OMA" id="IWHTASN"/>
<name>Q2U4Q4_ASPOR</name>
<sequence length="138" mass="15817">MPNILQNGQWLRPGQNIKSEDDRSGLTMQEDGKIDVYHDGRCVWQNTREQRYDIQGIHMQEDGDLVMYTSTRGEGSDVYCIIQDGGNLVLYNDGDRPIWASHTQRVLSISQMMMTNIETRHCYVGHGHKRSGLVFGRS</sequence>
<dbReference type="SUPFAM" id="SSF51110">
    <property type="entry name" value="alpha-D-mannose-specific plant lectins"/>
    <property type="match status" value="1"/>
</dbReference>
<reference evidence="2 3" key="1">
    <citation type="journal article" date="2005" name="Nature">
        <title>Genome sequencing and analysis of Aspergillus oryzae.</title>
        <authorList>
            <person name="Machida M."/>
            <person name="Asai K."/>
            <person name="Sano M."/>
            <person name="Tanaka T."/>
            <person name="Kumagai T."/>
            <person name="Terai G."/>
            <person name="Kusumoto K."/>
            <person name="Arima T."/>
            <person name="Akita O."/>
            <person name="Kashiwagi Y."/>
            <person name="Abe K."/>
            <person name="Gomi K."/>
            <person name="Horiuchi H."/>
            <person name="Kitamoto K."/>
            <person name="Kobayashi T."/>
            <person name="Takeuchi M."/>
            <person name="Denning D.W."/>
            <person name="Galagan J.E."/>
            <person name="Nierman W.C."/>
            <person name="Yu J."/>
            <person name="Archer D.B."/>
            <person name="Bennett J.W."/>
            <person name="Bhatnagar D."/>
            <person name="Cleveland T.E."/>
            <person name="Fedorova N.D."/>
            <person name="Gotoh O."/>
            <person name="Horikawa H."/>
            <person name="Hosoyama A."/>
            <person name="Ichinomiya M."/>
            <person name="Igarashi R."/>
            <person name="Iwashita K."/>
            <person name="Juvvadi P.R."/>
            <person name="Kato M."/>
            <person name="Kato Y."/>
            <person name="Kin T."/>
            <person name="Kokubun A."/>
            <person name="Maeda H."/>
            <person name="Maeyama N."/>
            <person name="Maruyama J."/>
            <person name="Nagasaki H."/>
            <person name="Nakajima T."/>
            <person name="Oda K."/>
            <person name="Okada K."/>
            <person name="Paulsen I."/>
            <person name="Sakamoto K."/>
            <person name="Sawano T."/>
            <person name="Takahashi M."/>
            <person name="Takase K."/>
            <person name="Terabayashi Y."/>
            <person name="Wortman J."/>
            <person name="Yamada O."/>
            <person name="Yamagata Y."/>
            <person name="Anazawa H."/>
            <person name="Hata Y."/>
            <person name="Koide Y."/>
            <person name="Komori T."/>
            <person name="Koyama Y."/>
            <person name="Minetoki T."/>
            <person name="Suharnan S."/>
            <person name="Tanaka A."/>
            <person name="Isono K."/>
            <person name="Kuhara S."/>
            <person name="Ogasawara N."/>
            <person name="Kikuchi H."/>
        </authorList>
    </citation>
    <scope>NUCLEOTIDE SEQUENCE [LARGE SCALE GENOMIC DNA]</scope>
    <source>
        <strain evidence="3">ATCC 42149 / RIB 40</strain>
    </source>
</reference>
<keyword evidence="3" id="KW-1185">Reference proteome</keyword>
<dbReference type="RefSeq" id="XP_023092756.1">
    <property type="nucleotide sequence ID" value="XM_023238096.1"/>
</dbReference>
<dbReference type="HOGENOM" id="CLU_137596_1_0_1"/>
<dbReference type="InterPro" id="IPR036426">
    <property type="entry name" value="Bulb-type_lectin_dom_sf"/>
</dbReference>
<dbReference type="Gene3D" id="2.90.10.10">
    <property type="entry name" value="Bulb-type lectin domain"/>
    <property type="match status" value="2"/>
</dbReference>
<protein>
    <submittedName>
        <fullName evidence="2">DNA, SC020</fullName>
    </submittedName>
</protein>
<dbReference type="EMBL" id="BA000054">
    <property type="protein sequence ID" value="BAE63461.1"/>
    <property type="molecule type" value="Genomic_DNA"/>
</dbReference>
<gene>
    <name evidence="2" type="ORF">AO090020000245</name>
</gene>
<evidence type="ECO:0000313" key="3">
    <source>
        <dbReference type="Proteomes" id="UP000006564"/>
    </source>
</evidence>
<dbReference type="EMBL" id="AP007167">
    <property type="protein sequence ID" value="BAE63461.1"/>
    <property type="molecule type" value="Genomic_DNA"/>
</dbReference>
<dbReference type="PROSITE" id="PS50927">
    <property type="entry name" value="BULB_LECTIN"/>
    <property type="match status" value="1"/>
</dbReference>
<feature type="domain" description="Bulb-type lectin" evidence="1">
    <location>
        <begin position="1"/>
        <end position="80"/>
    </location>
</feature>
<dbReference type="InterPro" id="IPR001480">
    <property type="entry name" value="Bulb-type_lectin_dom"/>
</dbReference>
<dbReference type="SMART" id="SM00108">
    <property type="entry name" value="B_lectin"/>
    <property type="match status" value="1"/>
</dbReference>
<accession>Q2U4Q4</accession>
<dbReference type="AlphaFoldDB" id="Q2U4Q4"/>
<dbReference type="Proteomes" id="UP000006564">
    <property type="component" value="Chromosome 6"/>
</dbReference>
<dbReference type="VEuPathDB" id="FungiDB:AO090020000245"/>